<dbReference type="EMBL" id="CAKXAJ010025374">
    <property type="protein sequence ID" value="CAH2238643.1"/>
    <property type="molecule type" value="Genomic_DNA"/>
</dbReference>
<comment type="caution">
    <text evidence="1">The sequence shown here is derived from an EMBL/GenBank/DDBJ whole genome shotgun (WGS) entry which is preliminary data.</text>
</comment>
<reference evidence="1" key="1">
    <citation type="submission" date="2022-03" db="EMBL/GenBank/DDBJ databases">
        <authorList>
            <person name="Lindestad O."/>
        </authorList>
    </citation>
    <scope>NUCLEOTIDE SEQUENCE</scope>
</reference>
<name>A0A8S4RP39_9NEOP</name>
<feature type="non-terminal residue" evidence="1">
    <location>
        <position position="1"/>
    </location>
</feature>
<gene>
    <name evidence="1" type="primary">jg13034</name>
    <name evidence="1" type="ORF">PAEG_LOCUS15706</name>
</gene>
<keyword evidence="2" id="KW-1185">Reference proteome</keyword>
<sequence length="44" mass="5058">NYFQIPYDIALGDAMLLEPDTADASNWIRPEKKKLQIPKLPVED</sequence>
<proteinExistence type="predicted"/>
<dbReference type="Proteomes" id="UP000838756">
    <property type="component" value="Unassembled WGS sequence"/>
</dbReference>
<evidence type="ECO:0000313" key="2">
    <source>
        <dbReference type="Proteomes" id="UP000838756"/>
    </source>
</evidence>
<evidence type="ECO:0000313" key="1">
    <source>
        <dbReference type="EMBL" id="CAH2238643.1"/>
    </source>
</evidence>
<organism evidence="1 2">
    <name type="scientific">Pararge aegeria aegeria</name>
    <dbReference type="NCBI Taxonomy" id="348720"/>
    <lineage>
        <taxon>Eukaryota</taxon>
        <taxon>Metazoa</taxon>
        <taxon>Ecdysozoa</taxon>
        <taxon>Arthropoda</taxon>
        <taxon>Hexapoda</taxon>
        <taxon>Insecta</taxon>
        <taxon>Pterygota</taxon>
        <taxon>Neoptera</taxon>
        <taxon>Endopterygota</taxon>
        <taxon>Lepidoptera</taxon>
        <taxon>Glossata</taxon>
        <taxon>Ditrysia</taxon>
        <taxon>Papilionoidea</taxon>
        <taxon>Nymphalidae</taxon>
        <taxon>Satyrinae</taxon>
        <taxon>Satyrini</taxon>
        <taxon>Parargina</taxon>
        <taxon>Pararge</taxon>
    </lineage>
</organism>
<protein>
    <submittedName>
        <fullName evidence="1">Jg13034 protein</fullName>
    </submittedName>
</protein>
<accession>A0A8S4RP39</accession>
<dbReference type="AlphaFoldDB" id="A0A8S4RP39"/>